<name>A0A3R9QRD0_9CREN</name>
<organism evidence="3 4">
    <name type="scientific">Candidatus Korarchaeum cryptofilum</name>
    <dbReference type="NCBI Taxonomy" id="498846"/>
    <lineage>
        <taxon>Archaea</taxon>
        <taxon>Thermoproteota</taxon>
        <taxon>Candidatus Korarchaeia</taxon>
        <taxon>Candidatus Korarchaeales</taxon>
        <taxon>Candidatus Korarchaeaceae</taxon>
        <taxon>Candidatus Korarchaeum</taxon>
    </lineage>
</organism>
<dbReference type="AlphaFoldDB" id="A0A3R9QRD0"/>
<keyword evidence="1" id="KW-0051">Antiviral defense</keyword>
<reference evidence="3 4" key="1">
    <citation type="submission" date="2018-10" db="EMBL/GenBank/DDBJ databases">
        <title>Co-occurring genomic capacity for anaerobic methane metabolism and dissimilatory sulfite reduction discovered in the Korarchaeota.</title>
        <authorList>
            <person name="Mckay L.J."/>
            <person name="Dlakic M."/>
            <person name="Fields M.W."/>
            <person name="Delmont T.O."/>
            <person name="Eren A.M."/>
            <person name="Jay Z.J."/>
            <person name="Klingelsmith K.B."/>
            <person name="Rusch D.B."/>
            <person name="Inskeep W.P."/>
        </authorList>
    </citation>
    <scope>NUCLEOTIDE SEQUENCE [LARGE SCALE GENOMIC DNA]</scope>
    <source>
        <strain evidence="3 4">WS</strain>
    </source>
</reference>
<dbReference type="EMBL" id="RCOR01000040">
    <property type="protein sequence ID" value="RSN67860.1"/>
    <property type="molecule type" value="Genomic_DNA"/>
</dbReference>
<dbReference type="InterPro" id="IPR052216">
    <property type="entry name" value="CRISPR_Csm3_endoribonuclease"/>
</dbReference>
<evidence type="ECO:0000313" key="4">
    <source>
        <dbReference type="Proteomes" id="UP000278149"/>
    </source>
</evidence>
<dbReference type="InterPro" id="IPR005537">
    <property type="entry name" value="RAMP_III_fam"/>
</dbReference>
<dbReference type="Pfam" id="PF03787">
    <property type="entry name" value="RAMPs"/>
    <property type="match status" value="1"/>
</dbReference>
<feature type="domain" description="CRISPR type III-associated protein" evidence="2">
    <location>
        <begin position="43"/>
        <end position="222"/>
    </location>
</feature>
<evidence type="ECO:0000313" key="3">
    <source>
        <dbReference type="EMBL" id="RSN67860.1"/>
    </source>
</evidence>
<accession>A0A3R9QRD0</accession>
<evidence type="ECO:0000256" key="1">
    <source>
        <dbReference type="ARBA" id="ARBA00023118"/>
    </source>
</evidence>
<comment type="caution">
    <text evidence="3">The sequence shown here is derived from an EMBL/GenBank/DDBJ whole genome shotgun (WGS) entry which is preliminary data.</text>
</comment>
<evidence type="ECO:0000259" key="2">
    <source>
        <dbReference type="Pfam" id="PF03787"/>
    </source>
</evidence>
<dbReference type="GO" id="GO:0051607">
    <property type="term" value="P:defense response to virus"/>
    <property type="evidence" value="ECO:0007669"/>
    <property type="project" value="UniProtKB-KW"/>
</dbReference>
<dbReference type="PANTHER" id="PTHR35579:SF6">
    <property type="entry name" value="DUF324 DOMAIN-CONTAINING PROTEIN"/>
    <property type="match status" value="1"/>
</dbReference>
<dbReference type="PANTHER" id="PTHR35579">
    <property type="entry name" value="CRISPR SYSTEM CMS ENDORIBONUCLEASE CSM3"/>
    <property type="match status" value="1"/>
</dbReference>
<proteinExistence type="predicted"/>
<sequence>MTRSTIVKLVVESPLSIRGEGRGSLQEVLKVPIRTEDGLKYWPVIPATSIKGAFRGIAEVIGSSMGSDDPRRKLMASHKRERGKISHDDKNALNEISLKERELLERMGEGGSSYLEYLACPICRLFGAPGVAAKVRFSDAIPSSEPVLRYMTRTSIDRKSMKVKEERLFAEELIVSGEFRFVMIVDDLDSLEEELFNSVMAYVEEEGLQLGGGKSIGRGRMKVYIGQWESR</sequence>
<protein>
    <recommendedName>
        <fullName evidence="2">CRISPR type III-associated protein domain-containing protein</fullName>
    </recommendedName>
</protein>
<dbReference type="RefSeq" id="WP_125742407.1">
    <property type="nucleotide sequence ID" value="NZ_RCOR01000040.1"/>
</dbReference>
<dbReference type="Proteomes" id="UP000278149">
    <property type="component" value="Unassembled WGS sequence"/>
</dbReference>
<gene>
    <name evidence="3" type="ORF">D9Q81_07345</name>
</gene>